<name>A0A833QGD8_9POAL</name>
<accession>A0A833QGD8</accession>
<dbReference type="AlphaFoldDB" id="A0A833QGD8"/>
<comment type="caution">
    <text evidence="3">The sequence shown here is derived from an EMBL/GenBank/DDBJ whole genome shotgun (WGS) entry which is preliminary data.</text>
</comment>
<evidence type="ECO:0000313" key="3">
    <source>
        <dbReference type="EMBL" id="KAF3323870.1"/>
    </source>
</evidence>
<dbReference type="PANTHER" id="PTHR42916:SF1">
    <property type="entry name" value="PROTEIN PHYLLO, CHLOROPLASTIC"/>
    <property type="match status" value="1"/>
</dbReference>
<dbReference type="InterPro" id="IPR000073">
    <property type="entry name" value="AB_hydrolase_1"/>
</dbReference>
<reference evidence="3" key="1">
    <citation type="submission" date="2020-01" db="EMBL/GenBank/DDBJ databases">
        <title>Genome sequence of Kobresia littledalei, the first chromosome-level genome in the family Cyperaceae.</title>
        <authorList>
            <person name="Qu G."/>
        </authorList>
    </citation>
    <scope>NUCLEOTIDE SEQUENCE</scope>
    <source>
        <strain evidence="3">C.B.Clarke</strain>
        <tissue evidence="3">Leaf</tissue>
    </source>
</reference>
<dbReference type="OrthoDB" id="8119704at2759"/>
<dbReference type="Pfam" id="PF12697">
    <property type="entry name" value="Abhydrolase_6"/>
    <property type="match status" value="1"/>
</dbReference>
<dbReference type="Proteomes" id="UP000623129">
    <property type="component" value="Unassembled WGS sequence"/>
</dbReference>
<dbReference type="SUPFAM" id="SSF53474">
    <property type="entry name" value="alpha/beta-Hydrolases"/>
    <property type="match status" value="1"/>
</dbReference>
<keyword evidence="1" id="KW-0456">Lyase</keyword>
<dbReference type="GO" id="GO:0016829">
    <property type="term" value="F:lyase activity"/>
    <property type="evidence" value="ECO:0007669"/>
    <property type="project" value="UniProtKB-KW"/>
</dbReference>
<evidence type="ECO:0000259" key="2">
    <source>
        <dbReference type="Pfam" id="PF12697"/>
    </source>
</evidence>
<feature type="domain" description="AB hydrolase-1" evidence="2">
    <location>
        <begin position="110"/>
        <end position="315"/>
    </location>
</feature>
<dbReference type="PANTHER" id="PTHR42916">
    <property type="entry name" value="2-SUCCINYL-5-ENOLPYRUVYL-6-HYDROXY-3-CYCLOHEXENE-1-CARBOXYLATE SYNTHASE"/>
    <property type="match status" value="1"/>
</dbReference>
<keyword evidence="4" id="KW-1185">Reference proteome</keyword>
<evidence type="ECO:0000256" key="1">
    <source>
        <dbReference type="ARBA" id="ARBA00023239"/>
    </source>
</evidence>
<sequence>MSHGTRWIHHVRKLSAASIPASLIEKGQNRVIDASLTLIRERAKLKGELLRALGGAKASASLLGVPLGHNSSFLQGPAFAPPRIREAIWCGSTNSSTEEGKEMDDPRVLADVGDVPIQEIRDCGVDDDRLMNIVRQRVVLVGYSMGARIALHMALNSDKIKGAVIISGSPGLKQESNRKIRQAIDKSRAKLLISHGLHNFIETWYSTKLWSSLREHPRFDRVLQSRTQHDNVEALAKVLHDSSVAKQRSLWDDLKDCKKPLVFIAGEKDSKFVNISYQMHTEIMTHSKDEMERLCEVFIVPNCGHAVHFENPLQLIHAIRSFLAKLN</sequence>
<dbReference type="Gene3D" id="3.40.50.1820">
    <property type="entry name" value="alpha/beta hydrolase"/>
    <property type="match status" value="1"/>
</dbReference>
<protein>
    <submittedName>
        <fullName evidence="3">Arginase 1</fullName>
    </submittedName>
</protein>
<gene>
    <name evidence="3" type="ORF">FCM35_KLT11337</name>
</gene>
<proteinExistence type="predicted"/>
<evidence type="ECO:0000313" key="4">
    <source>
        <dbReference type="Proteomes" id="UP000623129"/>
    </source>
</evidence>
<organism evidence="3 4">
    <name type="scientific">Carex littledalei</name>
    <dbReference type="NCBI Taxonomy" id="544730"/>
    <lineage>
        <taxon>Eukaryota</taxon>
        <taxon>Viridiplantae</taxon>
        <taxon>Streptophyta</taxon>
        <taxon>Embryophyta</taxon>
        <taxon>Tracheophyta</taxon>
        <taxon>Spermatophyta</taxon>
        <taxon>Magnoliopsida</taxon>
        <taxon>Liliopsida</taxon>
        <taxon>Poales</taxon>
        <taxon>Cyperaceae</taxon>
        <taxon>Cyperoideae</taxon>
        <taxon>Cariceae</taxon>
        <taxon>Carex</taxon>
        <taxon>Carex subgen. Euthyceras</taxon>
    </lineage>
</organism>
<dbReference type="InterPro" id="IPR029058">
    <property type="entry name" value="AB_hydrolase_fold"/>
</dbReference>
<dbReference type="EMBL" id="SWLB01000022">
    <property type="protein sequence ID" value="KAF3323870.1"/>
    <property type="molecule type" value="Genomic_DNA"/>
</dbReference>